<dbReference type="GO" id="GO:0006310">
    <property type="term" value="P:DNA recombination"/>
    <property type="evidence" value="ECO:0007669"/>
    <property type="project" value="InterPro"/>
</dbReference>
<dbReference type="GO" id="GO:0006281">
    <property type="term" value="P:DNA repair"/>
    <property type="evidence" value="ECO:0007669"/>
    <property type="project" value="InterPro"/>
</dbReference>
<evidence type="ECO:0000256" key="3">
    <source>
        <dbReference type="ARBA" id="ARBA00022705"/>
    </source>
</evidence>
<evidence type="ECO:0000256" key="4">
    <source>
        <dbReference type="ARBA" id="ARBA00022723"/>
    </source>
</evidence>
<dbReference type="InterPro" id="IPR007199">
    <property type="entry name" value="Rep_factor-A_N"/>
</dbReference>
<dbReference type="InterPro" id="IPR004591">
    <property type="entry name" value="Rfa1"/>
</dbReference>
<keyword evidence="8 9" id="KW-0539">Nucleus</keyword>
<evidence type="ECO:0000256" key="2">
    <source>
        <dbReference type="ARBA" id="ARBA00005690"/>
    </source>
</evidence>
<dbReference type="SUPFAM" id="SSF50249">
    <property type="entry name" value="Nucleic acid-binding proteins"/>
    <property type="match status" value="4"/>
</dbReference>
<dbReference type="InterPro" id="IPR031657">
    <property type="entry name" value="REPA_OB_2"/>
</dbReference>
<comment type="subcellular location">
    <subcellularLocation>
        <location evidence="1 9">Nucleus</location>
    </subcellularLocation>
</comment>
<dbReference type="CDD" id="cd04476">
    <property type="entry name" value="RPA1_DBD_C"/>
    <property type="match status" value="1"/>
</dbReference>
<comment type="function">
    <text evidence="9">As part of the replication protein A (RPA/RP-A), a single-stranded DNA-binding heterotrimeric complex, may play an essential role in DNA replication, recombination and repair. Binds and stabilizes single-stranded DNA intermediates, preventing complementary DNA reannealing and recruiting different proteins involved in DNA metabolism.</text>
</comment>
<keyword evidence="7 9" id="KW-0238">DNA-binding</keyword>
<dbReference type="InterPro" id="IPR013955">
    <property type="entry name" value="Rep_factor-A_C"/>
</dbReference>
<evidence type="ECO:0000259" key="13">
    <source>
        <dbReference type="Pfam" id="PF08646"/>
    </source>
</evidence>
<dbReference type="Pfam" id="PF01336">
    <property type="entry name" value="tRNA_anti-codon"/>
    <property type="match status" value="1"/>
</dbReference>
<evidence type="ECO:0000256" key="9">
    <source>
        <dbReference type="RuleBase" id="RU364130"/>
    </source>
</evidence>
<sequence length="608" mass="68230">MSSNPAAALQRIDAGSLRDISEDNPNRVQQPVMQCVQIKPIAATAGGVERNRVILSDTRNYIQSMLAVHLNHLVEEKILRRGVLVQLVGYSANKVKAKRILIVTEIKVLEEFGEHEKLGDPKALELKVEDEEKPVPNAISSNGFYGVKQESQKPSRPMPSHTRPSSSMAHANIYPIEAISPYSNKWTIKARCTSKSDIKTWHNRNGEGKLFSVNLLDESGEIRATGFNDQCDQLYDLFQEGSVYYISSPCRVTFAKKQFSNLPNDYELHFEKDSTVEKAEEQDDVPQVRYNFTGIADLQSVEKDTTIDVIGVLKDIGETSQITSKTTSKPYDKRELTLVDDTGYSVRLTIWGKVASSFDVQPESVVAFKGVKVSDFGGRSLSLLSSGSVSANPDMPEAHKLKGWFDEQGRSGNFTTHANVQGAVSAGGGRNDPFKTISQVKEEQLGMSETPDFFAVKASTQYIKQDNFCYPSCLSEGCNKKVVEIDPGQWRCERCDKTHDKPEYRYIMSVNISDHTGQLWVSCFDETGRQMMGKSADELMEIKEVDEKALTEIFSEANCRTWNWKCKAKLDNFQEQQRVRYQVTSASALNFVTESQKLIEFIKQYGTD</sequence>
<accession>A0AAV9QJ06</accession>
<dbReference type="PANTHER" id="PTHR47165">
    <property type="entry name" value="OS03G0429900 PROTEIN"/>
    <property type="match status" value="1"/>
</dbReference>
<dbReference type="GO" id="GO:0000781">
    <property type="term" value="C:chromosome, telomeric region"/>
    <property type="evidence" value="ECO:0007669"/>
    <property type="project" value="UniProtKB-ARBA"/>
</dbReference>
<dbReference type="InterPro" id="IPR047192">
    <property type="entry name" value="Euk_RPA1_DBD_C"/>
</dbReference>
<dbReference type="NCBIfam" id="TIGR00617">
    <property type="entry name" value="rpa1"/>
    <property type="match status" value="1"/>
</dbReference>
<dbReference type="Pfam" id="PF08646">
    <property type="entry name" value="Rep_fac-A_C"/>
    <property type="match status" value="1"/>
</dbReference>
<dbReference type="FunFam" id="2.40.50.140:FF:000041">
    <property type="entry name" value="Replication protein A subunit"/>
    <property type="match status" value="1"/>
</dbReference>
<organism evidence="15 16">
    <name type="scientific">Vermiconidia calcicola</name>
    <dbReference type="NCBI Taxonomy" id="1690605"/>
    <lineage>
        <taxon>Eukaryota</taxon>
        <taxon>Fungi</taxon>
        <taxon>Dikarya</taxon>
        <taxon>Ascomycota</taxon>
        <taxon>Pezizomycotina</taxon>
        <taxon>Dothideomycetes</taxon>
        <taxon>Dothideomycetidae</taxon>
        <taxon>Mycosphaerellales</taxon>
        <taxon>Extremaceae</taxon>
        <taxon>Vermiconidia</taxon>
    </lineage>
</organism>
<dbReference type="CDD" id="cd04474">
    <property type="entry name" value="RPA1_DBD_A"/>
    <property type="match status" value="1"/>
</dbReference>
<dbReference type="GO" id="GO:0007004">
    <property type="term" value="P:telomere maintenance via telomerase"/>
    <property type="evidence" value="ECO:0007669"/>
    <property type="project" value="UniProtKB-ARBA"/>
</dbReference>
<feature type="domain" description="Replication factor-A protein 1 N-terminal" evidence="12">
    <location>
        <begin position="17"/>
        <end position="110"/>
    </location>
</feature>
<dbReference type="CDD" id="cd04477">
    <property type="entry name" value="RPA1N"/>
    <property type="match status" value="1"/>
</dbReference>
<dbReference type="Pfam" id="PF16900">
    <property type="entry name" value="REPA_OB_2"/>
    <property type="match status" value="1"/>
</dbReference>
<dbReference type="AlphaFoldDB" id="A0AAV9QJ06"/>
<feature type="region of interest" description="Disordered" evidence="10">
    <location>
        <begin position="139"/>
        <end position="167"/>
    </location>
</feature>
<evidence type="ECO:0000256" key="6">
    <source>
        <dbReference type="ARBA" id="ARBA00022833"/>
    </source>
</evidence>
<dbReference type="FunFam" id="2.40.50.140:FF:000090">
    <property type="entry name" value="Replication protein A subunit"/>
    <property type="match status" value="1"/>
</dbReference>
<dbReference type="Proteomes" id="UP001345827">
    <property type="component" value="Unassembled WGS sequence"/>
</dbReference>
<comment type="similarity">
    <text evidence="2 9">Belongs to the replication factor A protein 1 family.</text>
</comment>
<keyword evidence="6 9" id="KW-0862">Zinc</keyword>
<comment type="subunit">
    <text evidence="9">Component of the heterotrimeric canonical replication protein A complex (RPA).</text>
</comment>
<evidence type="ECO:0000259" key="11">
    <source>
        <dbReference type="Pfam" id="PF01336"/>
    </source>
</evidence>
<feature type="domain" description="OB" evidence="11">
    <location>
        <begin position="186"/>
        <end position="269"/>
    </location>
</feature>
<evidence type="ECO:0000256" key="1">
    <source>
        <dbReference type="ARBA" id="ARBA00004123"/>
    </source>
</evidence>
<keyword evidence="4 9" id="KW-0479">Metal-binding</keyword>
<evidence type="ECO:0000313" key="15">
    <source>
        <dbReference type="EMBL" id="KAK5541449.1"/>
    </source>
</evidence>
<dbReference type="FunFam" id="2.40.50.140:FF:000117">
    <property type="entry name" value="Replication protein A subunit"/>
    <property type="match status" value="1"/>
</dbReference>
<dbReference type="InterPro" id="IPR012340">
    <property type="entry name" value="NA-bd_OB-fold"/>
</dbReference>
<dbReference type="CDD" id="cd04475">
    <property type="entry name" value="RPA1_DBD_B"/>
    <property type="match status" value="1"/>
</dbReference>
<reference evidence="15 16" key="1">
    <citation type="submission" date="2023-06" db="EMBL/GenBank/DDBJ databases">
        <title>Black Yeasts Isolated from many extreme environments.</title>
        <authorList>
            <person name="Coleine C."/>
            <person name="Stajich J.E."/>
            <person name="Selbmann L."/>
        </authorList>
    </citation>
    <scope>NUCLEOTIDE SEQUENCE [LARGE SCALE GENOMIC DNA]</scope>
    <source>
        <strain evidence="15 16">CCFEE 5887</strain>
    </source>
</reference>
<comment type="caution">
    <text evidence="15">The sequence shown here is derived from an EMBL/GenBank/DDBJ whole genome shotgun (WGS) entry which is preliminary data.</text>
</comment>
<dbReference type="Gene3D" id="2.40.50.140">
    <property type="entry name" value="Nucleic acid-binding proteins"/>
    <property type="match status" value="4"/>
</dbReference>
<evidence type="ECO:0000256" key="10">
    <source>
        <dbReference type="SAM" id="MobiDB-lite"/>
    </source>
</evidence>
<dbReference type="PANTHER" id="PTHR47165:SF4">
    <property type="entry name" value="OS03G0429900 PROTEIN"/>
    <property type="match status" value="1"/>
</dbReference>
<proteinExistence type="inferred from homology"/>
<evidence type="ECO:0000313" key="16">
    <source>
        <dbReference type="Proteomes" id="UP001345827"/>
    </source>
</evidence>
<dbReference type="FunFam" id="2.40.50.140:FF:000064">
    <property type="entry name" value="Replication protein A subunit"/>
    <property type="match status" value="1"/>
</dbReference>
<dbReference type="EMBL" id="JAXLQG010000004">
    <property type="protein sequence ID" value="KAK5541449.1"/>
    <property type="molecule type" value="Genomic_DNA"/>
</dbReference>
<evidence type="ECO:0000259" key="14">
    <source>
        <dbReference type="Pfam" id="PF16900"/>
    </source>
</evidence>
<feature type="domain" description="Replication protein A OB" evidence="14">
    <location>
        <begin position="295"/>
        <end position="391"/>
    </location>
</feature>
<evidence type="ECO:0000259" key="12">
    <source>
        <dbReference type="Pfam" id="PF04057"/>
    </source>
</evidence>
<dbReference type="GO" id="GO:0005662">
    <property type="term" value="C:DNA replication factor A complex"/>
    <property type="evidence" value="ECO:0007669"/>
    <property type="project" value="UniProtKB-ARBA"/>
</dbReference>
<dbReference type="GO" id="GO:0003697">
    <property type="term" value="F:single-stranded DNA binding"/>
    <property type="evidence" value="ECO:0007669"/>
    <property type="project" value="UniProtKB-ARBA"/>
</dbReference>
<keyword evidence="16" id="KW-1185">Reference proteome</keyword>
<evidence type="ECO:0000256" key="7">
    <source>
        <dbReference type="ARBA" id="ARBA00023125"/>
    </source>
</evidence>
<gene>
    <name evidence="15" type="primary">RFA1</name>
    <name evidence="15" type="ORF">LTR25_003227</name>
</gene>
<keyword evidence="3 9" id="KW-0235">DNA replication</keyword>
<dbReference type="GO" id="GO:0008270">
    <property type="term" value="F:zinc ion binding"/>
    <property type="evidence" value="ECO:0007669"/>
    <property type="project" value="UniProtKB-KW"/>
</dbReference>
<dbReference type="InterPro" id="IPR004365">
    <property type="entry name" value="NA-bd_OB_tRNA"/>
</dbReference>
<evidence type="ECO:0000256" key="8">
    <source>
        <dbReference type="ARBA" id="ARBA00023242"/>
    </source>
</evidence>
<name>A0AAV9QJ06_9PEZI</name>
<protein>
    <recommendedName>
        <fullName evidence="9">Replication protein A subunit</fullName>
    </recommendedName>
</protein>
<keyword evidence="5 9" id="KW-0863">Zinc-finger</keyword>
<evidence type="ECO:0000256" key="5">
    <source>
        <dbReference type="ARBA" id="ARBA00022771"/>
    </source>
</evidence>
<feature type="domain" description="Replication factor A C-terminal" evidence="13">
    <location>
        <begin position="453"/>
        <end position="598"/>
    </location>
</feature>
<dbReference type="GO" id="GO:0006260">
    <property type="term" value="P:DNA replication"/>
    <property type="evidence" value="ECO:0007669"/>
    <property type="project" value="UniProtKB-KW"/>
</dbReference>
<dbReference type="Pfam" id="PF04057">
    <property type="entry name" value="Rep-A_N"/>
    <property type="match status" value="1"/>
</dbReference>